<dbReference type="GO" id="GO:0022857">
    <property type="term" value="F:transmembrane transporter activity"/>
    <property type="evidence" value="ECO:0007669"/>
    <property type="project" value="InterPro"/>
</dbReference>
<dbReference type="Proteomes" id="UP000318509">
    <property type="component" value="Unassembled WGS sequence"/>
</dbReference>
<dbReference type="InterPro" id="IPR001851">
    <property type="entry name" value="ABC_transp_permease"/>
</dbReference>
<evidence type="ECO:0000313" key="8">
    <source>
        <dbReference type="Proteomes" id="UP000318509"/>
    </source>
</evidence>
<feature type="transmembrane region" description="Helical" evidence="6">
    <location>
        <begin position="294"/>
        <end position="309"/>
    </location>
</feature>
<dbReference type="AlphaFoldDB" id="A0A537K6F2"/>
<proteinExistence type="predicted"/>
<evidence type="ECO:0000313" key="7">
    <source>
        <dbReference type="EMBL" id="TMI91136.1"/>
    </source>
</evidence>
<keyword evidence="4 6" id="KW-1133">Transmembrane helix</keyword>
<dbReference type="PANTHER" id="PTHR32196">
    <property type="entry name" value="ABC TRANSPORTER PERMEASE PROTEIN YPHD-RELATED-RELATED"/>
    <property type="match status" value="1"/>
</dbReference>
<feature type="transmembrane region" description="Helical" evidence="6">
    <location>
        <begin position="35"/>
        <end position="57"/>
    </location>
</feature>
<feature type="transmembrane region" description="Helical" evidence="6">
    <location>
        <begin position="244"/>
        <end position="262"/>
    </location>
</feature>
<accession>A0A537K6F2</accession>
<evidence type="ECO:0000256" key="3">
    <source>
        <dbReference type="ARBA" id="ARBA00022692"/>
    </source>
</evidence>
<dbReference type="GO" id="GO:0005886">
    <property type="term" value="C:plasma membrane"/>
    <property type="evidence" value="ECO:0007669"/>
    <property type="project" value="UniProtKB-SubCell"/>
</dbReference>
<dbReference type="PANTHER" id="PTHR32196:SF72">
    <property type="entry name" value="RIBOSE IMPORT PERMEASE PROTEIN RBSC"/>
    <property type="match status" value="1"/>
</dbReference>
<evidence type="ECO:0000256" key="2">
    <source>
        <dbReference type="ARBA" id="ARBA00022475"/>
    </source>
</evidence>
<dbReference type="CDD" id="cd06579">
    <property type="entry name" value="TM_PBP1_transp_AraH_like"/>
    <property type="match status" value="1"/>
</dbReference>
<name>A0A537K6F2_9BACT</name>
<evidence type="ECO:0000256" key="1">
    <source>
        <dbReference type="ARBA" id="ARBA00004651"/>
    </source>
</evidence>
<keyword evidence="3 6" id="KW-0812">Transmembrane</keyword>
<feature type="transmembrane region" description="Helical" evidence="6">
    <location>
        <begin position="89"/>
        <end position="114"/>
    </location>
</feature>
<evidence type="ECO:0000256" key="5">
    <source>
        <dbReference type="ARBA" id="ARBA00023136"/>
    </source>
</evidence>
<feature type="transmembrane region" description="Helical" evidence="6">
    <location>
        <begin position="167"/>
        <end position="191"/>
    </location>
</feature>
<protein>
    <submittedName>
        <fullName evidence="7">ABC transporter permease</fullName>
    </submittedName>
</protein>
<feature type="transmembrane region" description="Helical" evidence="6">
    <location>
        <begin position="64"/>
        <end position="83"/>
    </location>
</feature>
<evidence type="ECO:0000256" key="6">
    <source>
        <dbReference type="SAM" id="Phobius"/>
    </source>
</evidence>
<feature type="transmembrane region" description="Helical" evidence="6">
    <location>
        <begin position="7"/>
        <end position="29"/>
    </location>
</feature>
<keyword evidence="2" id="KW-1003">Cell membrane</keyword>
<reference evidence="7 8" key="1">
    <citation type="journal article" date="2019" name="Nat. Microbiol.">
        <title>Mediterranean grassland soil C-N compound turnover is dependent on rainfall and depth, and is mediated by genomically divergent microorganisms.</title>
        <authorList>
            <person name="Diamond S."/>
            <person name="Andeer P.F."/>
            <person name="Li Z."/>
            <person name="Crits-Christoph A."/>
            <person name="Burstein D."/>
            <person name="Anantharaman K."/>
            <person name="Lane K.R."/>
            <person name="Thomas B.C."/>
            <person name="Pan C."/>
            <person name="Northen T.R."/>
            <person name="Banfield J.F."/>
        </authorList>
    </citation>
    <scope>NUCLEOTIDE SEQUENCE [LARGE SCALE GENOMIC DNA]</scope>
    <source>
        <strain evidence="7">NP_3</strain>
    </source>
</reference>
<keyword evidence="5 6" id="KW-0472">Membrane</keyword>
<comment type="subcellular location">
    <subcellularLocation>
        <location evidence="1">Cell membrane</location>
        <topology evidence="1">Multi-pass membrane protein</topology>
    </subcellularLocation>
</comment>
<gene>
    <name evidence="7" type="ORF">E6H00_04735</name>
</gene>
<feature type="transmembrane region" description="Helical" evidence="6">
    <location>
        <begin position="269"/>
        <end position="288"/>
    </location>
</feature>
<feature type="transmembrane region" description="Helical" evidence="6">
    <location>
        <begin position="126"/>
        <end position="147"/>
    </location>
</feature>
<organism evidence="7 8">
    <name type="scientific">Candidatus Segetimicrobium genomatis</name>
    <dbReference type="NCBI Taxonomy" id="2569760"/>
    <lineage>
        <taxon>Bacteria</taxon>
        <taxon>Bacillati</taxon>
        <taxon>Candidatus Sysuimicrobiota</taxon>
        <taxon>Candidatus Sysuimicrobiia</taxon>
        <taxon>Candidatus Sysuimicrobiales</taxon>
        <taxon>Candidatus Segetimicrobiaceae</taxon>
        <taxon>Candidatus Segetimicrobium</taxon>
    </lineage>
</organism>
<comment type="caution">
    <text evidence="7">The sequence shown here is derived from an EMBL/GenBank/DDBJ whole genome shotgun (WGS) entry which is preliminary data.</text>
</comment>
<dbReference type="Pfam" id="PF02653">
    <property type="entry name" value="BPD_transp_2"/>
    <property type="match status" value="1"/>
</dbReference>
<sequence>MDPVRRSIALTFGAALLLFLIGGVIQPGFLRPTNVFSVLVVASFIGFVAAGQSLVILTGGIDLSVAWVINAGGVMLTSLAAGSDLSAAWVVPATLCMGLGVGLANSLGIVFLEVPPVVMTLGMNGIMQGLVLGLTNGFTSSSAKAYAPRVVSQAVNGVLPGGVPVDLLLWTAVAAALWVVLSRLTFGRWIYALGNNPVAAYLAGGHTRRITVLVYMLAGGFSAFTGIILAGYAGQATLGAGDPYLFASIAAVVIGGTSILGGRGHYFGTIAGAMILTVLTDVLTLMSIPEAGRSILYGLAILAALLIYGRQPEDV</sequence>
<evidence type="ECO:0000256" key="4">
    <source>
        <dbReference type="ARBA" id="ARBA00022989"/>
    </source>
</evidence>
<dbReference type="EMBL" id="VBAK01000104">
    <property type="protein sequence ID" value="TMI91136.1"/>
    <property type="molecule type" value="Genomic_DNA"/>
</dbReference>
<feature type="transmembrane region" description="Helical" evidence="6">
    <location>
        <begin position="212"/>
        <end position="232"/>
    </location>
</feature>